<dbReference type="EMBL" id="JAGGKG010000007">
    <property type="protein sequence ID" value="MBP1905311.1"/>
    <property type="molecule type" value="Genomic_DNA"/>
</dbReference>
<evidence type="ECO:0000313" key="1">
    <source>
        <dbReference type="EMBL" id="MBP1905311.1"/>
    </source>
</evidence>
<accession>A0ABS4FS00</accession>
<organism evidence="1 2">
    <name type="scientific">Paenibacillus turicensis</name>
    <dbReference type="NCBI Taxonomy" id="160487"/>
    <lineage>
        <taxon>Bacteria</taxon>
        <taxon>Bacillati</taxon>
        <taxon>Bacillota</taxon>
        <taxon>Bacilli</taxon>
        <taxon>Bacillales</taxon>
        <taxon>Paenibacillaceae</taxon>
        <taxon>Paenibacillus</taxon>
    </lineage>
</organism>
<proteinExistence type="predicted"/>
<comment type="caution">
    <text evidence="1">The sequence shown here is derived from an EMBL/GenBank/DDBJ whole genome shotgun (WGS) entry which is preliminary data.</text>
</comment>
<dbReference type="Proteomes" id="UP001519272">
    <property type="component" value="Unassembled WGS sequence"/>
</dbReference>
<reference evidence="1 2" key="1">
    <citation type="submission" date="2021-03" db="EMBL/GenBank/DDBJ databases">
        <title>Genomic Encyclopedia of Type Strains, Phase IV (KMG-IV): sequencing the most valuable type-strain genomes for metagenomic binning, comparative biology and taxonomic classification.</title>
        <authorList>
            <person name="Goeker M."/>
        </authorList>
    </citation>
    <scope>NUCLEOTIDE SEQUENCE [LARGE SCALE GENOMIC DNA]</scope>
    <source>
        <strain evidence="1 2">DSM 14349</strain>
    </source>
</reference>
<evidence type="ECO:0000313" key="2">
    <source>
        <dbReference type="Proteomes" id="UP001519272"/>
    </source>
</evidence>
<gene>
    <name evidence="1" type="ORF">J2Z32_001939</name>
</gene>
<protein>
    <submittedName>
        <fullName evidence="1">Uncharacterized protein</fullName>
    </submittedName>
</protein>
<keyword evidence="2" id="KW-1185">Reference proteome</keyword>
<sequence>MESISCSIVRLRVMNTIVREGSYEGRMKKYIAECLDIVSPLIGQTGSDTQRLTVITTFTEKVDVLYDNLLTLQQIEENRCANSGDQNSNKIINDTI</sequence>
<name>A0ABS4FS00_9BACL</name>